<keyword evidence="11" id="KW-0131">Cell cycle</keyword>
<evidence type="ECO:0000256" key="11">
    <source>
        <dbReference type="ARBA" id="ARBA00023306"/>
    </source>
</evidence>
<accession>A0A835C8P6</accession>
<dbReference type="GO" id="GO:0051301">
    <property type="term" value="P:cell division"/>
    <property type="evidence" value="ECO:0007669"/>
    <property type="project" value="UniProtKB-KW"/>
</dbReference>
<feature type="region of interest" description="Disordered" evidence="14">
    <location>
        <begin position="349"/>
        <end position="376"/>
    </location>
</feature>
<evidence type="ECO:0000313" key="17">
    <source>
        <dbReference type="Proteomes" id="UP000636709"/>
    </source>
</evidence>
<evidence type="ECO:0000256" key="10">
    <source>
        <dbReference type="ARBA" id="ARBA00023254"/>
    </source>
</evidence>
<dbReference type="InterPro" id="IPR024704">
    <property type="entry name" value="SMC"/>
</dbReference>
<dbReference type="AlphaFoldDB" id="A0A835C8P6"/>
<feature type="compositionally biased region" description="Basic and acidic residues" evidence="14">
    <location>
        <begin position="349"/>
        <end position="372"/>
    </location>
</feature>
<sequence length="1241" mass="141747">METSPSQSPEPAPARAARPRLFIKEMVLRNFKSYAGEQRIGPFHKSFSAVVGPNGSGKSNVIDAMLFVFGKRAKQMRLNKVSELIHNSSNHQNLDSAGVSVHFQEIIDLDDGNYRAVDGSDFVISRVAFRDNASKYYINDRGSNFTEVTKLLKGKGVDLDNNRFLILQGEVEQISLMKPKAQGPHDEGFLEYLEDIIGTIQYVEKIEEAYKQLEVLNDKRTASVQMLKLAEKERDSLEGAKNEAETYMLKELSLLKWQEKATKLASDDAISRVAQCQENVADLEKNLAAEREKIQENSQTVKEMESIYNKHVKRQEDLENNMKTCKDQFKEFERKDVKYREDLKHLKQKIKKQEDKAQKDMSKRDETTKEMEESSNLIPQLEGEIPKLQDLLNEEEKVLERIKESSREETERLRAKLTQVRTELEPWENQIIEHKGRLDVASAEKELIKQKHDGAQAELTDAQNQMESIKEKIKTKDSYILELQEKIEKHQTEASEARKNEQESQKQEDSLIPMEQAARQKVAEMKATRDSEKNQSTALKAILQAKESNEIQGIYGRLGDLGAIDAKYDVAISTAASSGLNYIVVETINSAQACIELLRRRNREETVTCLILEKQTHLLNKSKEKVKTPEGVPRLFDLVKVKDEKLKLAFFHVLGNTVVANDLDQASRIAYNAPKEFRRVVTLGGELFEKSGTMSGGGKRVQRGMMGTAIRESISEEAIKNAENDLNKLVDELNMLREKINDARKHYRSMEEAKSRLEMELAKAKKEVESMNAQYIYNENRLDALKAASQPKADEVRRMKELDGIISCEQAELNRLTKCSSKLKDQASELQQKIENAGGQVLKDQKTKVANIQSELDKTSSEINRHKVKIASGEKLLKRLTKSIEDSKNDTEKFLAEKEKMMSMFKEIEKKAFVVQEDYKKTQEMLDSHKDELDKTKEEYNKVKKALDELRASEVDAEYKLQDTKKLAKEWEMKVKAFSKRLDDIQTNLAKHMDQIQKDAIDPEKLKVTLGDEELNDTCGMKRAMEMVALLEAQLKDLSPNLDSIAEYRTKARLYSERVDELNTTTQERDDLKKLYDGLRKRRLDEFMAGFNVISLKLKEMYQMITLGGDAELELVDSLDPFSEGVVFSVRPPKKSWKNIANLSGGEKTLSSLALVFALHHYKPTPLYVMDEIDAALDFKNVSIVGHYVKDRTKDAQFIIISLRNNMFELADRLVGIYKTDNCTKSITINPGSFAENMEVV</sequence>
<gene>
    <name evidence="16" type="ORF">HU200_026862</name>
</gene>
<feature type="compositionally biased region" description="Basic and acidic residues" evidence="14">
    <location>
        <begin position="490"/>
        <end position="509"/>
    </location>
</feature>
<name>A0A835C8P6_9POAL</name>
<evidence type="ECO:0000256" key="9">
    <source>
        <dbReference type="ARBA" id="ARBA00023242"/>
    </source>
</evidence>
<evidence type="ECO:0000256" key="4">
    <source>
        <dbReference type="ARBA" id="ARBA00022741"/>
    </source>
</evidence>
<protein>
    <recommendedName>
        <fullName evidence="12">Structural maintenance of chromosomes protein</fullName>
    </recommendedName>
</protein>
<dbReference type="Pfam" id="PF06470">
    <property type="entry name" value="SMC_hinge"/>
    <property type="match status" value="1"/>
</dbReference>
<feature type="domain" description="SMC hinge" evidence="15">
    <location>
        <begin position="552"/>
        <end position="670"/>
    </location>
</feature>
<dbReference type="SUPFAM" id="SSF75553">
    <property type="entry name" value="Smc hinge domain"/>
    <property type="match status" value="1"/>
</dbReference>
<dbReference type="Gene3D" id="3.30.70.1620">
    <property type="match status" value="1"/>
</dbReference>
<keyword evidence="10" id="KW-0469">Meiosis</keyword>
<dbReference type="FunFam" id="3.40.50.300:FF:000585">
    <property type="entry name" value="Structural maintenance of chromosomes 4"/>
    <property type="match status" value="1"/>
</dbReference>
<dbReference type="Gene3D" id="3.40.50.300">
    <property type="entry name" value="P-loop containing nucleotide triphosphate hydrolases"/>
    <property type="match status" value="2"/>
</dbReference>
<evidence type="ECO:0000256" key="14">
    <source>
        <dbReference type="SAM" id="MobiDB-lite"/>
    </source>
</evidence>
<keyword evidence="8" id="KW-0226">DNA condensation</keyword>
<keyword evidence="5" id="KW-0498">Mitosis</keyword>
<comment type="subcellular location">
    <subcellularLocation>
        <location evidence="1 12">Nucleus</location>
    </subcellularLocation>
</comment>
<dbReference type="EMBL" id="JACEFO010001730">
    <property type="protein sequence ID" value="KAF8715902.1"/>
    <property type="molecule type" value="Genomic_DNA"/>
</dbReference>
<dbReference type="GO" id="GO:0000796">
    <property type="term" value="C:condensin complex"/>
    <property type="evidence" value="ECO:0007669"/>
    <property type="project" value="TreeGrafter"/>
</dbReference>
<keyword evidence="3" id="KW-0132">Cell division</keyword>
<feature type="compositionally biased region" description="Basic and acidic residues" evidence="14">
    <location>
        <begin position="521"/>
        <end position="533"/>
    </location>
</feature>
<dbReference type="SUPFAM" id="SSF52540">
    <property type="entry name" value="P-loop containing nucleoside triphosphate hydrolases"/>
    <property type="match status" value="1"/>
</dbReference>
<evidence type="ECO:0000256" key="3">
    <source>
        <dbReference type="ARBA" id="ARBA00022618"/>
    </source>
</evidence>
<evidence type="ECO:0000256" key="7">
    <source>
        <dbReference type="ARBA" id="ARBA00023054"/>
    </source>
</evidence>
<evidence type="ECO:0000256" key="12">
    <source>
        <dbReference type="PIRNR" id="PIRNR005719"/>
    </source>
</evidence>
<feature type="coiled-coil region" evidence="13">
    <location>
        <begin position="813"/>
        <end position="869"/>
    </location>
</feature>
<feature type="coiled-coil region" evidence="13">
    <location>
        <begin position="919"/>
        <end position="988"/>
    </location>
</feature>
<evidence type="ECO:0000256" key="5">
    <source>
        <dbReference type="ARBA" id="ARBA00022776"/>
    </source>
</evidence>
<evidence type="ECO:0000256" key="13">
    <source>
        <dbReference type="SAM" id="Coils"/>
    </source>
</evidence>
<dbReference type="GO" id="GO:0005524">
    <property type="term" value="F:ATP binding"/>
    <property type="evidence" value="ECO:0007669"/>
    <property type="project" value="UniProtKB-KW"/>
</dbReference>
<evidence type="ECO:0000256" key="1">
    <source>
        <dbReference type="ARBA" id="ARBA00004123"/>
    </source>
</evidence>
<evidence type="ECO:0000256" key="2">
    <source>
        <dbReference type="ARBA" id="ARBA00006005"/>
    </source>
</evidence>
<proteinExistence type="inferred from homology"/>
<dbReference type="PIRSF" id="PIRSF005719">
    <property type="entry name" value="SMC"/>
    <property type="match status" value="1"/>
</dbReference>
<dbReference type="PANTHER" id="PTHR18937:SF172">
    <property type="entry name" value="STRUCTURAL MAINTENANCE OF CHROMOSOMES PROTEIN"/>
    <property type="match status" value="1"/>
</dbReference>
<dbReference type="InterPro" id="IPR036277">
    <property type="entry name" value="SMC_hinge_sf"/>
</dbReference>
<comment type="similarity">
    <text evidence="2">Belongs to the SMC family. SMC4 subfamily.</text>
</comment>
<evidence type="ECO:0000256" key="8">
    <source>
        <dbReference type="ARBA" id="ARBA00023067"/>
    </source>
</evidence>
<evidence type="ECO:0000313" key="16">
    <source>
        <dbReference type="EMBL" id="KAF8715902.1"/>
    </source>
</evidence>
<feature type="coiled-coil region" evidence="13">
    <location>
        <begin position="1045"/>
        <end position="1082"/>
    </location>
</feature>
<dbReference type="SMART" id="SM00968">
    <property type="entry name" value="SMC_hinge"/>
    <property type="match status" value="1"/>
</dbReference>
<comment type="caution">
    <text evidence="16">The sequence shown here is derived from an EMBL/GenBank/DDBJ whole genome shotgun (WGS) entry which is preliminary data.</text>
</comment>
<evidence type="ECO:0000259" key="15">
    <source>
        <dbReference type="SMART" id="SM00968"/>
    </source>
</evidence>
<keyword evidence="4" id="KW-0547">Nucleotide-binding</keyword>
<dbReference type="GO" id="GO:0005634">
    <property type="term" value="C:nucleus"/>
    <property type="evidence" value="ECO:0007669"/>
    <property type="project" value="UniProtKB-SubCell"/>
</dbReference>
<dbReference type="FunFam" id="3.40.50.300:FF:000481">
    <property type="entry name" value="Structural maintenance of chromosomes 4"/>
    <property type="match status" value="1"/>
</dbReference>
<dbReference type="PANTHER" id="PTHR18937">
    <property type="entry name" value="STRUCTURAL MAINTENANCE OF CHROMOSOMES SMC FAMILY MEMBER"/>
    <property type="match status" value="1"/>
</dbReference>
<dbReference type="GO" id="GO:0016887">
    <property type="term" value="F:ATP hydrolysis activity"/>
    <property type="evidence" value="ECO:0007669"/>
    <property type="project" value="InterPro"/>
</dbReference>
<evidence type="ECO:0000256" key="6">
    <source>
        <dbReference type="ARBA" id="ARBA00022840"/>
    </source>
</evidence>
<reference evidence="16" key="1">
    <citation type="submission" date="2020-07" db="EMBL/GenBank/DDBJ databases">
        <title>Genome sequence and genetic diversity analysis of an under-domesticated orphan crop, white fonio (Digitaria exilis).</title>
        <authorList>
            <person name="Bennetzen J.L."/>
            <person name="Chen S."/>
            <person name="Ma X."/>
            <person name="Wang X."/>
            <person name="Yssel A.E.J."/>
            <person name="Chaluvadi S.R."/>
            <person name="Johnson M."/>
            <person name="Gangashetty P."/>
            <person name="Hamidou F."/>
            <person name="Sanogo M.D."/>
            <person name="Zwaenepoel A."/>
            <person name="Wallace J."/>
            <person name="Van De Peer Y."/>
            <person name="Van Deynze A."/>
        </authorList>
    </citation>
    <scope>NUCLEOTIDE SEQUENCE</scope>
    <source>
        <tissue evidence="16">Leaves</tissue>
    </source>
</reference>
<dbReference type="InterPro" id="IPR003395">
    <property type="entry name" value="RecF/RecN/SMC_N"/>
</dbReference>
<feature type="region of interest" description="Disordered" evidence="14">
    <location>
        <begin position="490"/>
        <end position="534"/>
    </location>
</feature>
<keyword evidence="7 13" id="KW-0175">Coiled coil</keyword>
<keyword evidence="9 12" id="KW-0539">Nucleus</keyword>
<keyword evidence="6" id="KW-0067">ATP-binding</keyword>
<dbReference type="InterPro" id="IPR027417">
    <property type="entry name" value="P-loop_NTPase"/>
</dbReference>
<dbReference type="Pfam" id="PF02463">
    <property type="entry name" value="SMC_N"/>
    <property type="match status" value="2"/>
</dbReference>
<dbReference type="InterPro" id="IPR010935">
    <property type="entry name" value="SMC_hinge"/>
</dbReference>
<dbReference type="GO" id="GO:0051321">
    <property type="term" value="P:meiotic cell cycle"/>
    <property type="evidence" value="ECO:0007669"/>
    <property type="project" value="UniProtKB-KW"/>
</dbReference>
<dbReference type="Proteomes" id="UP000636709">
    <property type="component" value="Unassembled WGS sequence"/>
</dbReference>
<feature type="coiled-coil region" evidence="13">
    <location>
        <begin position="712"/>
        <end position="774"/>
    </location>
</feature>
<dbReference type="GO" id="GO:0007076">
    <property type="term" value="P:mitotic chromosome condensation"/>
    <property type="evidence" value="ECO:0007669"/>
    <property type="project" value="TreeGrafter"/>
</dbReference>
<keyword evidence="17" id="KW-1185">Reference proteome</keyword>
<dbReference type="Gene3D" id="1.20.1060.20">
    <property type="match status" value="1"/>
</dbReference>
<organism evidence="16 17">
    <name type="scientific">Digitaria exilis</name>
    <dbReference type="NCBI Taxonomy" id="1010633"/>
    <lineage>
        <taxon>Eukaryota</taxon>
        <taxon>Viridiplantae</taxon>
        <taxon>Streptophyta</taxon>
        <taxon>Embryophyta</taxon>
        <taxon>Tracheophyta</taxon>
        <taxon>Spermatophyta</taxon>
        <taxon>Magnoliopsida</taxon>
        <taxon>Liliopsida</taxon>
        <taxon>Poales</taxon>
        <taxon>Poaceae</taxon>
        <taxon>PACMAD clade</taxon>
        <taxon>Panicoideae</taxon>
        <taxon>Panicodae</taxon>
        <taxon>Paniceae</taxon>
        <taxon>Anthephorinae</taxon>
        <taxon>Digitaria</taxon>
    </lineage>
</organism>
<dbReference type="OrthoDB" id="759496at2759"/>